<protein>
    <submittedName>
        <fullName evidence="1">Uncharacterized protein</fullName>
    </submittedName>
</protein>
<evidence type="ECO:0000313" key="2">
    <source>
        <dbReference type="Proteomes" id="UP001207468"/>
    </source>
</evidence>
<name>A0ACC0TXP1_9AGAM</name>
<comment type="caution">
    <text evidence="1">The sequence shown here is derived from an EMBL/GenBank/DDBJ whole genome shotgun (WGS) entry which is preliminary data.</text>
</comment>
<evidence type="ECO:0000313" key="1">
    <source>
        <dbReference type="EMBL" id="KAI9452910.1"/>
    </source>
</evidence>
<organism evidence="1 2">
    <name type="scientific">Russula earlei</name>
    <dbReference type="NCBI Taxonomy" id="71964"/>
    <lineage>
        <taxon>Eukaryota</taxon>
        <taxon>Fungi</taxon>
        <taxon>Dikarya</taxon>
        <taxon>Basidiomycota</taxon>
        <taxon>Agaricomycotina</taxon>
        <taxon>Agaricomycetes</taxon>
        <taxon>Russulales</taxon>
        <taxon>Russulaceae</taxon>
        <taxon>Russula</taxon>
    </lineage>
</organism>
<gene>
    <name evidence="1" type="ORF">F5148DRAFT_1234797</name>
</gene>
<dbReference type="EMBL" id="JAGFNK010000323">
    <property type="protein sequence ID" value="KAI9452910.1"/>
    <property type="molecule type" value="Genomic_DNA"/>
</dbReference>
<feature type="non-terminal residue" evidence="1">
    <location>
        <position position="1"/>
    </location>
</feature>
<accession>A0ACC0TXP1</accession>
<proteinExistence type="predicted"/>
<keyword evidence="2" id="KW-1185">Reference proteome</keyword>
<dbReference type="Proteomes" id="UP001207468">
    <property type="component" value="Unassembled WGS sequence"/>
</dbReference>
<sequence length="204" mass="22514">PRRHRSLHGGCSLAREGGLSSGRARYRYPSRERARDRAGVREGIAHRGQDALGRNSDGMTLPTMCAICAESASPAMFGGAEGRVREQVLPGRRGRRLDEAPPVRTGPVRVAYPRTRPRWWIHRRPRRIQVCRVLSLRSNLVIALDATIAWMRRADTAPLGAMAKNQDRALVASKGAPISQRKGSSSGFKEKTSQSAGTRTKARR</sequence>
<reference evidence="1" key="1">
    <citation type="submission" date="2021-03" db="EMBL/GenBank/DDBJ databases">
        <title>Evolutionary priming and transition to the ectomycorrhizal habit in an iconic lineage of mushroom-forming fungi: is preadaptation a requirement?</title>
        <authorList>
            <consortium name="DOE Joint Genome Institute"/>
            <person name="Looney B.P."/>
            <person name="Miyauchi S."/>
            <person name="Morin E."/>
            <person name="Drula E."/>
            <person name="Courty P.E."/>
            <person name="Chicoki N."/>
            <person name="Fauchery L."/>
            <person name="Kohler A."/>
            <person name="Kuo A."/>
            <person name="LaButti K."/>
            <person name="Pangilinan J."/>
            <person name="Lipzen A."/>
            <person name="Riley R."/>
            <person name="Andreopoulos W."/>
            <person name="He G."/>
            <person name="Johnson J."/>
            <person name="Barry K.W."/>
            <person name="Grigoriev I.V."/>
            <person name="Nagy L."/>
            <person name="Hibbett D."/>
            <person name="Henrissat B."/>
            <person name="Matheny P.B."/>
            <person name="Labbe J."/>
            <person name="Martin A.F."/>
        </authorList>
    </citation>
    <scope>NUCLEOTIDE SEQUENCE</scope>
    <source>
        <strain evidence="1">BPL698</strain>
    </source>
</reference>